<name>A0A7C2NYN5_UNCW3</name>
<dbReference type="Pfam" id="PF08745">
    <property type="entry name" value="PIN_5"/>
    <property type="match status" value="1"/>
</dbReference>
<keyword evidence="3 5" id="KW-0255">Endonuclease</keyword>
<dbReference type="EMBL" id="DTDJ01000047">
    <property type="protein sequence ID" value="HGL18250.1"/>
    <property type="molecule type" value="Genomic_DNA"/>
</dbReference>
<dbReference type="PANTHER" id="PTHR41173">
    <property type="entry name" value="UPF0278 PROTEIN TK1425"/>
    <property type="match status" value="1"/>
</dbReference>
<evidence type="ECO:0000256" key="5">
    <source>
        <dbReference type="HAMAP-Rule" id="MF_01078"/>
    </source>
</evidence>
<dbReference type="EMBL" id="DSOL01000070">
    <property type="protein sequence ID" value="HEN27530.1"/>
    <property type="molecule type" value="Genomic_DNA"/>
</dbReference>
<dbReference type="NCBIfam" id="NF003344">
    <property type="entry name" value="PRK04358.1-5"/>
    <property type="match status" value="1"/>
</dbReference>
<dbReference type="HAMAP" id="MF_01078">
    <property type="entry name" value="RNA_free_RNase_P"/>
    <property type="match status" value="1"/>
</dbReference>
<keyword evidence="2 5" id="KW-0540">Nuclease</keyword>
<dbReference type="EC" id="3.1.26.5" evidence="5"/>
<evidence type="ECO:0000256" key="4">
    <source>
        <dbReference type="ARBA" id="ARBA00022801"/>
    </source>
</evidence>
<dbReference type="GO" id="GO:0016874">
    <property type="term" value="F:ligase activity"/>
    <property type="evidence" value="ECO:0007669"/>
    <property type="project" value="UniProtKB-KW"/>
</dbReference>
<proteinExistence type="inferred from homology"/>
<reference evidence="6" key="1">
    <citation type="journal article" date="2020" name="mSystems">
        <title>Genome- and Community-Level Interaction Insights into Carbon Utilization and Element Cycling Functions of Hydrothermarchaeota in Hydrothermal Sediment.</title>
        <authorList>
            <person name="Zhou Z."/>
            <person name="Liu Y."/>
            <person name="Xu W."/>
            <person name="Pan J."/>
            <person name="Luo Z.H."/>
            <person name="Li M."/>
        </authorList>
    </citation>
    <scope>NUCLEOTIDE SEQUENCE [LARGE SCALE GENOMIC DNA]</scope>
    <source>
        <strain evidence="6">SpSt-34</strain>
        <strain evidence="7">SpSt-69</strain>
    </source>
</reference>
<gene>
    <name evidence="6" type="ORF">ENQ77_02470</name>
    <name evidence="7" type="ORF">ENU66_07985</name>
</gene>
<evidence type="ECO:0000256" key="3">
    <source>
        <dbReference type="ARBA" id="ARBA00022759"/>
    </source>
</evidence>
<evidence type="ECO:0000313" key="6">
    <source>
        <dbReference type="EMBL" id="HEN27530.1"/>
    </source>
</evidence>
<dbReference type="SUPFAM" id="SSF88723">
    <property type="entry name" value="PIN domain-like"/>
    <property type="match status" value="1"/>
</dbReference>
<dbReference type="CDD" id="cd18691">
    <property type="entry name" value="PIN_VapC-like"/>
    <property type="match status" value="1"/>
</dbReference>
<sequence length="194" mass="22172">MEKIVLDTSVFTNPDVYSLFGKSAKEAFRNFLELAKKSKNEFEFYMPPSVFEELNLILGEESIPPEVDLTIKLKSPRRFNIEVPGFLLYELIEEVRNRINKGLRVAEEAVLVAEKQSKEKIINRLRNKYREALRSGIIDSTEDVDLILLAMELGAAIVSADEGVRKWAEKLGVRYINPKALISVLLSNRKEDNL</sequence>
<comment type="similarity">
    <text evidence="5">Belongs to the HARP family.</text>
</comment>
<keyword evidence="6" id="KW-0436">Ligase</keyword>
<evidence type="ECO:0000256" key="1">
    <source>
        <dbReference type="ARBA" id="ARBA00022694"/>
    </source>
</evidence>
<organism evidence="6">
    <name type="scientific">candidate division WOR-3 bacterium</name>
    <dbReference type="NCBI Taxonomy" id="2052148"/>
    <lineage>
        <taxon>Bacteria</taxon>
        <taxon>Bacteria division WOR-3</taxon>
    </lineage>
</organism>
<keyword evidence="1 5" id="KW-0819">tRNA processing</keyword>
<dbReference type="PANTHER" id="PTHR41173:SF1">
    <property type="entry name" value="RNA-FREE RIBONUCLEASE P"/>
    <property type="match status" value="1"/>
</dbReference>
<comment type="catalytic activity">
    <reaction evidence="5">
        <text>Endonucleolytic cleavage of RNA, removing 5'-extranucleotides from tRNA precursor.</text>
        <dbReference type="EC" id="3.1.26.5"/>
    </reaction>
</comment>
<comment type="function">
    <text evidence="5">RNA-free RNase P that catalyzes the removal of the 5'-leader sequence from pre-tRNA to produce the mature 5'-terminus.</text>
</comment>
<dbReference type="GO" id="GO:0004526">
    <property type="term" value="F:ribonuclease P activity"/>
    <property type="evidence" value="ECO:0007669"/>
    <property type="project" value="UniProtKB-UniRule"/>
</dbReference>
<evidence type="ECO:0000313" key="7">
    <source>
        <dbReference type="EMBL" id="HGL18250.1"/>
    </source>
</evidence>
<dbReference type="AlphaFoldDB" id="A0A7C2NYN5"/>
<dbReference type="NCBIfam" id="TIGR03875">
    <property type="entry name" value="RNA_lig_partner"/>
    <property type="match status" value="1"/>
</dbReference>
<comment type="caution">
    <text evidence="6">The sequence shown here is derived from an EMBL/GenBank/DDBJ whole genome shotgun (WGS) entry which is preliminary data.</text>
</comment>
<dbReference type="InterPro" id="IPR014856">
    <property type="entry name" value="RNA_free_RNase_P"/>
</dbReference>
<evidence type="ECO:0000256" key="2">
    <source>
        <dbReference type="ARBA" id="ARBA00022722"/>
    </source>
</evidence>
<protein>
    <recommendedName>
        <fullName evidence="5">RNA-free ribonuclease P</fullName>
        <shortName evidence="5">RNA-free RNase P</shortName>
        <ecNumber evidence="5">3.1.26.5</ecNumber>
    </recommendedName>
    <alternativeName>
        <fullName evidence="5">Protein-only RNase P</fullName>
    </alternativeName>
</protein>
<dbReference type="GO" id="GO:0001682">
    <property type="term" value="P:tRNA 5'-leader removal"/>
    <property type="evidence" value="ECO:0007669"/>
    <property type="project" value="UniProtKB-UniRule"/>
</dbReference>
<accession>A0A7C2NYN5</accession>
<dbReference type="InterPro" id="IPR029060">
    <property type="entry name" value="PIN-like_dom_sf"/>
</dbReference>
<keyword evidence="4 5" id="KW-0378">Hydrolase</keyword>